<proteinExistence type="predicted"/>
<name>A0A6N4RAR8_BLAVI</name>
<reference evidence="2 3" key="1">
    <citation type="journal article" date="2017" name="Nat. Commun.">
        <title>In situ click chemistry generation of cyclooxygenase-2 inhibitors.</title>
        <authorList>
            <person name="Bhardwaj A."/>
            <person name="Kaur J."/>
            <person name="Wuest M."/>
            <person name="Wuest F."/>
        </authorList>
    </citation>
    <scope>NUCLEOTIDE SEQUENCE [LARGE SCALE GENOMIC DNA]</scope>
    <source>
        <strain evidence="2">S2_018_000_R2_106</strain>
    </source>
</reference>
<dbReference type="PROSITE" id="PS51257">
    <property type="entry name" value="PROKAR_LIPOPROTEIN"/>
    <property type="match status" value="1"/>
</dbReference>
<dbReference type="Proteomes" id="UP000320948">
    <property type="component" value="Unassembled WGS sequence"/>
</dbReference>
<organism evidence="2 3">
    <name type="scientific">Blastochloris viridis</name>
    <name type="common">Rhodopseudomonas viridis</name>
    <dbReference type="NCBI Taxonomy" id="1079"/>
    <lineage>
        <taxon>Bacteria</taxon>
        <taxon>Pseudomonadati</taxon>
        <taxon>Pseudomonadota</taxon>
        <taxon>Alphaproteobacteria</taxon>
        <taxon>Hyphomicrobiales</taxon>
        <taxon>Blastochloridaceae</taxon>
        <taxon>Blastochloris</taxon>
    </lineage>
</organism>
<sequence>MKPTLLLIPALMLTACASVRETYAPDGRKAYMVNCSGPYLSWGECQKAAGKKCGASGYEVLNQTHEEGFQMGANANGYANRYQANYQSSMYGGSMNARTMIIACKQ</sequence>
<evidence type="ECO:0000313" key="2">
    <source>
        <dbReference type="EMBL" id="TKW60769.1"/>
    </source>
</evidence>
<evidence type="ECO:0000256" key="1">
    <source>
        <dbReference type="SAM" id="SignalP"/>
    </source>
</evidence>
<dbReference type="EMBL" id="VAFM01000002">
    <property type="protein sequence ID" value="TKW60769.1"/>
    <property type="molecule type" value="Genomic_DNA"/>
</dbReference>
<evidence type="ECO:0008006" key="4">
    <source>
        <dbReference type="Google" id="ProtNLM"/>
    </source>
</evidence>
<comment type="caution">
    <text evidence="2">The sequence shown here is derived from an EMBL/GenBank/DDBJ whole genome shotgun (WGS) entry which is preliminary data.</text>
</comment>
<gene>
    <name evidence="2" type="ORF">DI628_07710</name>
</gene>
<feature type="signal peptide" evidence="1">
    <location>
        <begin position="1"/>
        <end position="17"/>
    </location>
</feature>
<evidence type="ECO:0000313" key="3">
    <source>
        <dbReference type="Proteomes" id="UP000320948"/>
    </source>
</evidence>
<keyword evidence="1" id="KW-0732">Signal</keyword>
<protein>
    <recommendedName>
        <fullName evidence="4">Lipoprotein</fullName>
    </recommendedName>
</protein>
<feature type="chain" id="PRO_5026654098" description="Lipoprotein" evidence="1">
    <location>
        <begin position="18"/>
        <end position="106"/>
    </location>
</feature>
<accession>A0A6N4RAR8</accession>
<dbReference type="AlphaFoldDB" id="A0A6N4RAR8"/>